<organism evidence="1">
    <name type="scientific">Pyramimonas obovata</name>
    <dbReference type="NCBI Taxonomy" id="1411642"/>
    <lineage>
        <taxon>Eukaryota</taxon>
        <taxon>Viridiplantae</taxon>
        <taxon>Chlorophyta</taxon>
        <taxon>Pyramimonadophyceae</taxon>
        <taxon>Pyramimonadales</taxon>
        <taxon>Pyramimonadaceae</taxon>
        <taxon>Pyramimonas</taxon>
        <taxon>Pyramimonas incertae sedis</taxon>
    </lineage>
</organism>
<proteinExistence type="predicted"/>
<sequence>MTIIKVNLTVMEDDEPEIPTVHASCTPVDSNVIDAQPTVDELNASIRTVKQQLSETTLAMKAAVDAENYTAASEYQAEISKYTAQLEELKTSLFTAIKCKRNLAREPGETLPRPAKHMRAEFETKWEENMKKSLAPMQPAIQTVLQIIHDGMNLAAEKGYAGVNIQLVIDRHPVTESVEDPVVCERRNRVLVPAKQTQLHVPEAVQYVVHMGFCTVPVGKDLTEAQVAEYARYLRVKCFGAKVDEVALAAEVNTMQVNGQLFDGEITHNFHDLNHVMCCDLARCYLMWNLSTSGYDVKITWSAQAANTLRSFQVTFGRSGWKIRDKPSVSGSHAGIYTLSATGEAKFYYNDRRNPSISPHKYRAFIEYMEDIVLGSADYTGGARGGLTYGFTKCTSFVEMCDQENA</sequence>
<gene>
    <name evidence="1" type="ORF">POBO1169_LOCUS5713</name>
</gene>
<accession>A0A7S0N3I5</accession>
<dbReference type="EMBL" id="HBFA01010948">
    <property type="protein sequence ID" value="CAD8659109.1"/>
    <property type="molecule type" value="Transcribed_RNA"/>
</dbReference>
<reference evidence="1" key="1">
    <citation type="submission" date="2021-01" db="EMBL/GenBank/DDBJ databases">
        <authorList>
            <person name="Corre E."/>
            <person name="Pelletier E."/>
            <person name="Niang G."/>
            <person name="Scheremetjew M."/>
            <person name="Finn R."/>
            <person name="Kale V."/>
            <person name="Holt S."/>
            <person name="Cochrane G."/>
            <person name="Meng A."/>
            <person name="Brown T."/>
            <person name="Cohen L."/>
        </authorList>
    </citation>
    <scope>NUCLEOTIDE SEQUENCE</scope>
    <source>
        <strain evidence="1">CCMP722</strain>
    </source>
</reference>
<name>A0A7S0N3I5_9CHLO</name>
<protein>
    <submittedName>
        <fullName evidence="1">Uncharacterized protein</fullName>
    </submittedName>
</protein>
<dbReference type="AlphaFoldDB" id="A0A7S0N3I5"/>
<evidence type="ECO:0000313" key="1">
    <source>
        <dbReference type="EMBL" id="CAD8659109.1"/>
    </source>
</evidence>